<dbReference type="AlphaFoldDB" id="A0A073HZQ0"/>
<accession>A0A073HZQ0</accession>
<feature type="coiled-coil region" evidence="1">
    <location>
        <begin position="37"/>
        <end position="81"/>
    </location>
</feature>
<dbReference type="EMBL" id="ARYC01005486">
    <property type="protein sequence ID" value="KEJ82730.1"/>
    <property type="molecule type" value="Genomic_DNA"/>
</dbReference>
<sequence length="331" mass="38995">MGDFNFHIKELSKRLRKEGLRQSIPEGLETHSRGNQLDQIFSNAETIEQELDQLKLADHKLQQAKLKIKFHENDLKMTDREKTIRISDVRKQCWKTFIEEGRELKQEELEQPVRKCFEDKLEKQSKTKNWYQQPPQLAVRNNITSNNIFYLDTKEQWKEAIRDMEHCLGRNYLKGFFYLVKRLTKNKKSAQPIKGLTIKDERVQTGEQTLKVVLEYYNQLFKDDRNQDERQVLAKQSDTAMIKQPISQEFCDEADVARSISECIFNKAIGHDGFDGKMLVKNEKLKRVITTKIIWINNGVFPKYIKEGRLVLLGKNQFGSILKQATLDLLW</sequence>
<gene>
    <name evidence="2" type="ORF">OXYTRIMIC_712</name>
</gene>
<protein>
    <submittedName>
        <fullName evidence="2">Uncharacterized protein</fullName>
    </submittedName>
</protein>
<evidence type="ECO:0000256" key="1">
    <source>
        <dbReference type="SAM" id="Coils"/>
    </source>
</evidence>
<evidence type="ECO:0000313" key="2">
    <source>
        <dbReference type="EMBL" id="KEJ82730.1"/>
    </source>
</evidence>
<dbReference type="Proteomes" id="UP000053232">
    <property type="component" value="Unassembled WGS sequence"/>
</dbReference>
<keyword evidence="3" id="KW-1185">Reference proteome</keyword>
<reference evidence="3" key="1">
    <citation type="journal article" date="2014" name="Cell">
        <title>The Architecture of a Scrambled Genome Reveals Massive Levels of Genomic Rearrangement during Development.</title>
        <authorList>
            <person name="Chen X."/>
            <person name="Bracht J.R."/>
            <person name="Goldman A.D."/>
            <person name="Dolzhenko E."/>
            <person name="Clay D.M."/>
            <person name="Swart E.C."/>
            <person name="Perlman D.H."/>
            <person name="Doak T.G."/>
            <person name="Stuart A."/>
            <person name="Amemiya C.T."/>
            <person name="Sebra R.P."/>
            <person name="Landweber L.F."/>
        </authorList>
    </citation>
    <scope>NUCLEOTIDE SEQUENCE [LARGE SCALE GENOMIC DNA]</scope>
    <source>
        <strain evidence="3">JRB310</strain>
    </source>
</reference>
<evidence type="ECO:0000313" key="3">
    <source>
        <dbReference type="Proteomes" id="UP000053232"/>
    </source>
</evidence>
<proteinExistence type="predicted"/>
<comment type="caution">
    <text evidence="2">The sequence shown here is derived from an EMBL/GenBank/DDBJ whole genome shotgun (WGS) entry which is preliminary data.</text>
</comment>
<keyword evidence="1" id="KW-0175">Coiled coil</keyword>
<organism evidence="2 3">
    <name type="scientific">Oxytricha trifallax</name>
    <dbReference type="NCBI Taxonomy" id="1172189"/>
    <lineage>
        <taxon>Eukaryota</taxon>
        <taxon>Sar</taxon>
        <taxon>Alveolata</taxon>
        <taxon>Ciliophora</taxon>
        <taxon>Intramacronucleata</taxon>
        <taxon>Spirotrichea</taxon>
        <taxon>Stichotrichia</taxon>
        <taxon>Sporadotrichida</taxon>
        <taxon>Oxytrichidae</taxon>
        <taxon>Oxytrichinae</taxon>
        <taxon>Oxytricha</taxon>
    </lineage>
</organism>
<name>A0A073HZQ0_9SPIT</name>